<dbReference type="CDD" id="cd00761">
    <property type="entry name" value="Glyco_tranf_GTA_type"/>
    <property type="match status" value="1"/>
</dbReference>
<dbReference type="PANTHER" id="PTHR21461">
    <property type="entry name" value="GLYCOSYLTRANSFERASE FAMILY 92 PROTEIN"/>
    <property type="match status" value="1"/>
</dbReference>
<evidence type="ECO:0000256" key="1">
    <source>
        <dbReference type="ARBA" id="ARBA00004167"/>
    </source>
</evidence>
<proteinExistence type="predicted"/>
<evidence type="ECO:0000256" key="6">
    <source>
        <dbReference type="ARBA" id="ARBA00023136"/>
    </source>
</evidence>
<name>A0A850P1E3_9PROT</name>
<keyword evidence="4" id="KW-0812">Transmembrane</keyword>
<comment type="subcellular location">
    <subcellularLocation>
        <location evidence="1">Membrane</location>
        <topology evidence="1">Single-pass membrane protein</topology>
    </subcellularLocation>
</comment>
<protein>
    <submittedName>
        <fullName evidence="7">Glycosyltransferase family 2 protein</fullName>
    </submittedName>
</protein>
<keyword evidence="2" id="KW-0328">Glycosyltransferase</keyword>
<dbReference type="SUPFAM" id="SSF53448">
    <property type="entry name" value="Nucleotide-diphospho-sugar transferases"/>
    <property type="match status" value="1"/>
</dbReference>
<evidence type="ECO:0000313" key="7">
    <source>
        <dbReference type="EMBL" id="NVN37394.1"/>
    </source>
</evidence>
<dbReference type="EMBL" id="JABXXS010000022">
    <property type="protein sequence ID" value="NVN37394.1"/>
    <property type="molecule type" value="Genomic_DNA"/>
</dbReference>
<dbReference type="GO" id="GO:0005737">
    <property type="term" value="C:cytoplasm"/>
    <property type="evidence" value="ECO:0007669"/>
    <property type="project" value="TreeGrafter"/>
</dbReference>
<keyword evidence="3 7" id="KW-0808">Transferase</keyword>
<evidence type="ECO:0000313" key="8">
    <source>
        <dbReference type="Proteomes" id="UP000522590"/>
    </source>
</evidence>
<dbReference type="AlphaFoldDB" id="A0A850P1E3"/>
<comment type="caution">
    <text evidence="7">The sequence shown here is derived from an EMBL/GenBank/DDBJ whole genome shotgun (WGS) entry which is preliminary data.</text>
</comment>
<dbReference type="GO" id="GO:0016020">
    <property type="term" value="C:membrane"/>
    <property type="evidence" value="ECO:0007669"/>
    <property type="project" value="UniProtKB-SubCell"/>
</dbReference>
<evidence type="ECO:0000256" key="4">
    <source>
        <dbReference type="ARBA" id="ARBA00022692"/>
    </source>
</evidence>
<evidence type="ECO:0000256" key="5">
    <source>
        <dbReference type="ARBA" id="ARBA00022989"/>
    </source>
</evidence>
<dbReference type="InterPro" id="IPR029044">
    <property type="entry name" value="Nucleotide-diphossugar_trans"/>
</dbReference>
<dbReference type="PANTHER" id="PTHR21461:SF69">
    <property type="entry name" value="GLYCOSYLTRANSFERASE FAMILY 92 PROTEIN"/>
    <property type="match status" value="1"/>
</dbReference>
<evidence type="ECO:0000256" key="2">
    <source>
        <dbReference type="ARBA" id="ARBA00022676"/>
    </source>
</evidence>
<gene>
    <name evidence="7" type="ORF">HUK81_10650</name>
</gene>
<dbReference type="Gene3D" id="3.90.550.10">
    <property type="entry name" value="Spore Coat Polysaccharide Biosynthesis Protein SpsA, Chain A"/>
    <property type="match status" value="1"/>
</dbReference>
<accession>A0A850P1E3</accession>
<reference evidence="7 8" key="1">
    <citation type="submission" date="2020-06" db="EMBL/GenBank/DDBJ databases">
        <title>Description of novel acetic acid bacteria.</title>
        <authorList>
            <person name="Sombolestani A."/>
        </authorList>
    </citation>
    <scope>NUCLEOTIDE SEQUENCE [LARGE SCALE GENOMIC DNA]</scope>
    <source>
        <strain evidence="7 8">LMG 25</strain>
    </source>
</reference>
<dbReference type="Proteomes" id="UP000522590">
    <property type="component" value="Unassembled WGS sequence"/>
</dbReference>
<evidence type="ECO:0000256" key="3">
    <source>
        <dbReference type="ARBA" id="ARBA00022679"/>
    </source>
</evidence>
<dbReference type="Pfam" id="PF01697">
    <property type="entry name" value="Glyco_transf_92"/>
    <property type="match status" value="1"/>
</dbReference>
<sequence length="283" mass="33489">MYPFKSAVCMIVKNEEYRIKEWICYHKGLGFDSIIIFDNNSTDRTRNEIEKISKFMDVRYHIWENNEYFYQIDAYNSCISTYRDEFRWIAFIDSDEFIVPKHDENINGFLQKYTDYDALVLNWAMFGSSGHITPPKGLVIESFTRRSNEHFFNARHVKTILNPTKTKHCINPHVFEIDGQTVNVHCKEPEWEKAGIVSYIPIYDECQINHYYTKSRNEWIRKIQRGYPDMDTSAFDDEKILEGFRYADLNDVEDLSALRFLKKTKNIIFSVDTLSGLLPEITG</sequence>
<dbReference type="GO" id="GO:0016757">
    <property type="term" value="F:glycosyltransferase activity"/>
    <property type="evidence" value="ECO:0007669"/>
    <property type="project" value="UniProtKB-KW"/>
</dbReference>
<keyword evidence="5" id="KW-1133">Transmembrane helix</keyword>
<dbReference type="InterPro" id="IPR008166">
    <property type="entry name" value="Glyco_transf_92"/>
</dbReference>
<keyword evidence="6" id="KW-0472">Membrane</keyword>
<organism evidence="7 8">
    <name type="scientific">Komagataeibacter swingsii</name>
    <dbReference type="NCBI Taxonomy" id="215220"/>
    <lineage>
        <taxon>Bacteria</taxon>
        <taxon>Pseudomonadati</taxon>
        <taxon>Pseudomonadota</taxon>
        <taxon>Alphaproteobacteria</taxon>
        <taxon>Acetobacterales</taxon>
        <taxon>Acetobacteraceae</taxon>
        <taxon>Komagataeibacter</taxon>
    </lineage>
</organism>